<accession>A0A8X6RWH0</accession>
<protein>
    <submittedName>
        <fullName evidence="1">Transposable element Tcb2 transposase</fullName>
    </submittedName>
</protein>
<dbReference type="InterPro" id="IPR036397">
    <property type="entry name" value="RNaseH_sf"/>
</dbReference>
<dbReference type="AlphaFoldDB" id="A0A8X6RWH0"/>
<dbReference type="EMBL" id="BMAU01021199">
    <property type="protein sequence ID" value="GFX97710.1"/>
    <property type="molecule type" value="Genomic_DNA"/>
</dbReference>
<organism evidence="1 2">
    <name type="scientific">Trichonephila clavipes</name>
    <name type="common">Golden silk orbweaver</name>
    <name type="synonym">Nephila clavipes</name>
    <dbReference type="NCBI Taxonomy" id="2585209"/>
    <lineage>
        <taxon>Eukaryota</taxon>
        <taxon>Metazoa</taxon>
        <taxon>Ecdysozoa</taxon>
        <taxon>Arthropoda</taxon>
        <taxon>Chelicerata</taxon>
        <taxon>Arachnida</taxon>
        <taxon>Araneae</taxon>
        <taxon>Araneomorphae</taxon>
        <taxon>Entelegynae</taxon>
        <taxon>Araneoidea</taxon>
        <taxon>Nephilidae</taxon>
        <taxon>Trichonephila</taxon>
    </lineage>
</organism>
<keyword evidence="2" id="KW-1185">Reference proteome</keyword>
<evidence type="ECO:0000313" key="2">
    <source>
        <dbReference type="Proteomes" id="UP000887159"/>
    </source>
</evidence>
<dbReference type="Gene3D" id="3.30.420.10">
    <property type="entry name" value="Ribonuclease H-like superfamily/Ribonuclease H"/>
    <property type="match status" value="1"/>
</dbReference>
<evidence type="ECO:0000313" key="1">
    <source>
        <dbReference type="EMBL" id="GFX97710.1"/>
    </source>
</evidence>
<name>A0A8X6RWH0_TRICX</name>
<dbReference type="Proteomes" id="UP000887159">
    <property type="component" value="Unassembled WGS sequence"/>
</dbReference>
<comment type="caution">
    <text evidence="1">The sequence shown here is derived from an EMBL/GenBank/DDBJ whole genome shotgun (WGS) entry which is preliminary data.</text>
</comment>
<sequence length="132" mass="14835">MPQSCRCFAAAGVIVWGAIAYNTWSPLALILGPVAAQRYVHDILQPHVLLLIQRVPGSNFQQVNSRPHTARVSQDSLRSVTTFHLPARFSELSPIEHIWDHFASQLVGNPTSLNELQARLQKIWNEMSQDII</sequence>
<reference evidence="1" key="1">
    <citation type="submission" date="2020-08" db="EMBL/GenBank/DDBJ databases">
        <title>Multicomponent nature underlies the extraordinary mechanical properties of spider dragline silk.</title>
        <authorList>
            <person name="Kono N."/>
            <person name="Nakamura H."/>
            <person name="Mori M."/>
            <person name="Yoshida Y."/>
            <person name="Ohtoshi R."/>
            <person name="Malay A.D."/>
            <person name="Moran D.A.P."/>
            <person name="Tomita M."/>
            <person name="Numata K."/>
            <person name="Arakawa K."/>
        </authorList>
    </citation>
    <scope>NUCLEOTIDE SEQUENCE</scope>
</reference>
<dbReference type="GO" id="GO:0003676">
    <property type="term" value="F:nucleic acid binding"/>
    <property type="evidence" value="ECO:0007669"/>
    <property type="project" value="InterPro"/>
</dbReference>
<gene>
    <name evidence="1" type="primary">X975_05572</name>
    <name evidence="1" type="ORF">TNCV_3065971</name>
</gene>
<proteinExistence type="predicted"/>